<protein>
    <submittedName>
        <fullName evidence="3">Uncharacterized protein</fullName>
    </submittedName>
</protein>
<proteinExistence type="predicted"/>
<keyword evidence="2" id="KW-0812">Transmembrane</keyword>
<keyword evidence="2" id="KW-1133">Transmembrane helix</keyword>
<name>A0A0B8PJ91_9VIBR</name>
<evidence type="ECO:0000256" key="1">
    <source>
        <dbReference type="SAM" id="Coils"/>
    </source>
</evidence>
<dbReference type="EMBL" id="BBSA01000007">
    <property type="protein sequence ID" value="GAM62809.1"/>
    <property type="molecule type" value="Genomic_DNA"/>
</dbReference>
<gene>
    <name evidence="3" type="ORF">JCM19232_4486</name>
</gene>
<evidence type="ECO:0000313" key="3">
    <source>
        <dbReference type="EMBL" id="GAM62809.1"/>
    </source>
</evidence>
<comment type="caution">
    <text evidence="3">The sequence shown here is derived from an EMBL/GenBank/DDBJ whole genome shotgun (WGS) entry which is preliminary data.</text>
</comment>
<dbReference type="AlphaFoldDB" id="A0A0B8PJ91"/>
<evidence type="ECO:0000256" key="2">
    <source>
        <dbReference type="SAM" id="Phobius"/>
    </source>
</evidence>
<keyword evidence="2" id="KW-0472">Membrane</keyword>
<evidence type="ECO:0000313" key="4">
    <source>
        <dbReference type="Proteomes" id="UP000031670"/>
    </source>
</evidence>
<reference evidence="3 4" key="2">
    <citation type="submission" date="2015-01" db="EMBL/GenBank/DDBJ databases">
        <authorList>
            <consortium name="NBRP consortium"/>
            <person name="Sawabe T."/>
            <person name="Meirelles P."/>
            <person name="Feng G."/>
            <person name="Sayaka M."/>
            <person name="Hattori M."/>
            <person name="Ohkuma M."/>
        </authorList>
    </citation>
    <scope>NUCLEOTIDE SEQUENCE [LARGE SCALE GENOMIC DNA]</scope>
    <source>
        <strain evidence="3 4">JCM19232</strain>
    </source>
</reference>
<organism evidence="3 4">
    <name type="scientific">Vibrio ishigakensis</name>
    <dbReference type="NCBI Taxonomy" id="1481914"/>
    <lineage>
        <taxon>Bacteria</taxon>
        <taxon>Pseudomonadati</taxon>
        <taxon>Pseudomonadota</taxon>
        <taxon>Gammaproteobacteria</taxon>
        <taxon>Vibrionales</taxon>
        <taxon>Vibrionaceae</taxon>
        <taxon>Vibrio</taxon>
    </lineage>
</organism>
<reference evidence="3 4" key="1">
    <citation type="submission" date="2015-01" db="EMBL/GenBank/DDBJ databases">
        <title>Vibrio sp. C5 JCM 19232 whole genome shotgun sequence.</title>
        <authorList>
            <person name="Sawabe T."/>
            <person name="Meirelles P."/>
            <person name="Feng G."/>
            <person name="Sayaka M."/>
            <person name="Hattori M."/>
            <person name="Ohkuma M."/>
        </authorList>
    </citation>
    <scope>NUCLEOTIDE SEQUENCE [LARGE SCALE GENOMIC DNA]</scope>
    <source>
        <strain evidence="3 4">JCM19232</strain>
    </source>
</reference>
<feature type="coiled-coil region" evidence="1">
    <location>
        <begin position="2"/>
        <end position="29"/>
    </location>
</feature>
<dbReference type="Proteomes" id="UP000031670">
    <property type="component" value="Unassembled WGS sequence"/>
</dbReference>
<keyword evidence="1" id="KW-0175">Coiled coil</keyword>
<feature type="transmembrane region" description="Helical" evidence="2">
    <location>
        <begin position="28"/>
        <end position="49"/>
    </location>
</feature>
<accession>A0A0B8PJ91</accession>
<sequence length="54" mass="6219">MQDKQRLELEKLELEVNSIKSQNESKKITFWFTIISSVAGLATFFGLFIKGLKL</sequence>